<accession>A0A9P4QV44</accession>
<evidence type="ECO:0000313" key="2">
    <source>
        <dbReference type="Proteomes" id="UP000799444"/>
    </source>
</evidence>
<dbReference type="AlphaFoldDB" id="A0A9P4QV44"/>
<comment type="caution">
    <text evidence="1">The sequence shown here is derived from an EMBL/GenBank/DDBJ whole genome shotgun (WGS) entry which is preliminary data.</text>
</comment>
<protein>
    <submittedName>
        <fullName evidence="1">Uncharacterized protein</fullName>
    </submittedName>
</protein>
<dbReference type="EMBL" id="ML996191">
    <property type="protein sequence ID" value="KAF2731659.1"/>
    <property type="molecule type" value="Genomic_DNA"/>
</dbReference>
<sequence length="75" mass="7988">MTLLTARCLLAFSPLQKSLPRASLLHSLLATTATAATAATTAMKATTSLGPTLRARRERDRVVRPFPLSGLRTPA</sequence>
<gene>
    <name evidence="1" type="ORF">EJ04DRAFT_364102</name>
</gene>
<keyword evidence="2" id="KW-1185">Reference proteome</keyword>
<dbReference type="Proteomes" id="UP000799444">
    <property type="component" value="Unassembled WGS sequence"/>
</dbReference>
<evidence type="ECO:0000313" key="1">
    <source>
        <dbReference type="EMBL" id="KAF2731659.1"/>
    </source>
</evidence>
<name>A0A9P4QV44_9PLEO</name>
<proteinExistence type="predicted"/>
<reference evidence="1" key="1">
    <citation type="journal article" date="2020" name="Stud. Mycol.">
        <title>101 Dothideomycetes genomes: a test case for predicting lifestyles and emergence of pathogens.</title>
        <authorList>
            <person name="Haridas S."/>
            <person name="Albert R."/>
            <person name="Binder M."/>
            <person name="Bloem J."/>
            <person name="Labutti K."/>
            <person name="Salamov A."/>
            <person name="Andreopoulos B."/>
            <person name="Baker S."/>
            <person name="Barry K."/>
            <person name="Bills G."/>
            <person name="Bluhm B."/>
            <person name="Cannon C."/>
            <person name="Castanera R."/>
            <person name="Culley D."/>
            <person name="Daum C."/>
            <person name="Ezra D."/>
            <person name="Gonzalez J."/>
            <person name="Henrissat B."/>
            <person name="Kuo A."/>
            <person name="Liang C."/>
            <person name="Lipzen A."/>
            <person name="Lutzoni F."/>
            <person name="Magnuson J."/>
            <person name="Mondo S."/>
            <person name="Nolan M."/>
            <person name="Ohm R."/>
            <person name="Pangilinan J."/>
            <person name="Park H.-J."/>
            <person name="Ramirez L."/>
            <person name="Alfaro M."/>
            <person name="Sun H."/>
            <person name="Tritt A."/>
            <person name="Yoshinaga Y."/>
            <person name="Zwiers L.-H."/>
            <person name="Turgeon B."/>
            <person name="Goodwin S."/>
            <person name="Spatafora J."/>
            <person name="Crous P."/>
            <person name="Grigoriev I."/>
        </authorList>
    </citation>
    <scope>NUCLEOTIDE SEQUENCE</scope>
    <source>
        <strain evidence="1">CBS 125425</strain>
    </source>
</reference>
<organism evidence="1 2">
    <name type="scientific">Polyplosphaeria fusca</name>
    <dbReference type="NCBI Taxonomy" id="682080"/>
    <lineage>
        <taxon>Eukaryota</taxon>
        <taxon>Fungi</taxon>
        <taxon>Dikarya</taxon>
        <taxon>Ascomycota</taxon>
        <taxon>Pezizomycotina</taxon>
        <taxon>Dothideomycetes</taxon>
        <taxon>Pleosporomycetidae</taxon>
        <taxon>Pleosporales</taxon>
        <taxon>Tetraplosphaeriaceae</taxon>
        <taxon>Polyplosphaeria</taxon>
    </lineage>
</organism>